<keyword evidence="8" id="KW-1185">Reference proteome</keyword>
<feature type="transmembrane region" description="Helical" evidence="5">
    <location>
        <begin position="336"/>
        <end position="355"/>
    </location>
</feature>
<feature type="transmembrane region" description="Helical" evidence="5">
    <location>
        <begin position="144"/>
        <end position="161"/>
    </location>
</feature>
<dbReference type="RefSeq" id="WP_073326747.1">
    <property type="nucleotide sequence ID" value="NZ_FQYO01000002.1"/>
</dbReference>
<evidence type="ECO:0000256" key="1">
    <source>
        <dbReference type="ARBA" id="ARBA00004141"/>
    </source>
</evidence>
<accession>A0A1M6C610</accession>
<dbReference type="Pfam" id="PF07690">
    <property type="entry name" value="MFS_1"/>
    <property type="match status" value="1"/>
</dbReference>
<comment type="subcellular location">
    <subcellularLocation>
        <location evidence="1">Membrane</location>
        <topology evidence="1">Multi-pass membrane protein</topology>
    </subcellularLocation>
</comment>
<feature type="transmembrane region" description="Helical" evidence="5">
    <location>
        <begin position="207"/>
        <end position="225"/>
    </location>
</feature>
<dbReference type="InterPro" id="IPR051788">
    <property type="entry name" value="MFS_Transporter"/>
</dbReference>
<feature type="transmembrane region" description="Helical" evidence="5">
    <location>
        <begin position="245"/>
        <end position="266"/>
    </location>
</feature>
<dbReference type="Gene3D" id="1.20.1250.20">
    <property type="entry name" value="MFS general substrate transporter like domains"/>
    <property type="match status" value="2"/>
</dbReference>
<dbReference type="PROSITE" id="PS50850">
    <property type="entry name" value="MFS"/>
    <property type="match status" value="1"/>
</dbReference>
<evidence type="ECO:0000313" key="8">
    <source>
        <dbReference type="Proteomes" id="UP000184292"/>
    </source>
</evidence>
<organism evidence="7 8">
    <name type="scientific">Wenxinia saemankumensis</name>
    <dbReference type="NCBI Taxonomy" id="1447782"/>
    <lineage>
        <taxon>Bacteria</taxon>
        <taxon>Pseudomonadati</taxon>
        <taxon>Pseudomonadota</taxon>
        <taxon>Alphaproteobacteria</taxon>
        <taxon>Rhodobacterales</taxon>
        <taxon>Roseobacteraceae</taxon>
        <taxon>Wenxinia</taxon>
    </lineage>
</organism>
<keyword evidence="3 5" id="KW-1133">Transmembrane helix</keyword>
<feature type="domain" description="Major facilitator superfamily (MFS) profile" evidence="6">
    <location>
        <begin position="210"/>
        <end position="387"/>
    </location>
</feature>
<evidence type="ECO:0000256" key="3">
    <source>
        <dbReference type="ARBA" id="ARBA00022989"/>
    </source>
</evidence>
<feature type="transmembrane region" description="Helical" evidence="5">
    <location>
        <begin position="302"/>
        <end position="324"/>
    </location>
</feature>
<dbReference type="PANTHER" id="PTHR23514:SF13">
    <property type="entry name" value="INNER MEMBRANE PROTEIN YBJJ"/>
    <property type="match status" value="1"/>
</dbReference>
<feature type="transmembrane region" description="Helical" evidence="5">
    <location>
        <begin position="167"/>
        <end position="186"/>
    </location>
</feature>
<dbReference type="STRING" id="1447782.SAMN05444417_1027"/>
<evidence type="ECO:0000256" key="2">
    <source>
        <dbReference type="ARBA" id="ARBA00022692"/>
    </source>
</evidence>
<feature type="transmembrane region" description="Helical" evidence="5">
    <location>
        <begin position="361"/>
        <end position="381"/>
    </location>
</feature>
<evidence type="ECO:0000259" key="6">
    <source>
        <dbReference type="PROSITE" id="PS50850"/>
    </source>
</evidence>
<dbReference type="Proteomes" id="UP000184292">
    <property type="component" value="Unassembled WGS sequence"/>
</dbReference>
<evidence type="ECO:0000256" key="4">
    <source>
        <dbReference type="ARBA" id="ARBA00023136"/>
    </source>
</evidence>
<evidence type="ECO:0000313" key="7">
    <source>
        <dbReference type="EMBL" id="SHI56460.1"/>
    </source>
</evidence>
<protein>
    <submittedName>
        <fullName evidence="7">Fucose permease</fullName>
    </submittedName>
</protein>
<name>A0A1M6C610_9RHOB</name>
<feature type="transmembrane region" description="Helical" evidence="5">
    <location>
        <begin position="102"/>
        <end position="123"/>
    </location>
</feature>
<feature type="transmembrane region" description="Helical" evidence="5">
    <location>
        <begin position="50"/>
        <end position="69"/>
    </location>
</feature>
<reference evidence="7 8" key="1">
    <citation type="submission" date="2016-11" db="EMBL/GenBank/DDBJ databases">
        <authorList>
            <person name="Jaros S."/>
            <person name="Januszkiewicz K."/>
            <person name="Wedrychowicz H."/>
        </authorList>
    </citation>
    <scope>NUCLEOTIDE SEQUENCE [LARGE SCALE GENOMIC DNA]</scope>
    <source>
        <strain evidence="7 8">DSM 100565</strain>
    </source>
</reference>
<keyword evidence="4 5" id="KW-0472">Membrane</keyword>
<proteinExistence type="predicted"/>
<dbReference type="EMBL" id="FQYO01000002">
    <property type="protein sequence ID" value="SHI56460.1"/>
    <property type="molecule type" value="Genomic_DNA"/>
</dbReference>
<keyword evidence="2 5" id="KW-0812">Transmembrane</keyword>
<gene>
    <name evidence="7" type="ORF">SAMN05444417_1027</name>
</gene>
<feature type="transmembrane region" description="Helical" evidence="5">
    <location>
        <begin position="18"/>
        <end position="38"/>
    </location>
</feature>
<dbReference type="OrthoDB" id="9810941at2"/>
<dbReference type="PANTHER" id="PTHR23514">
    <property type="entry name" value="BYPASS OF STOP CODON PROTEIN 6"/>
    <property type="match status" value="1"/>
</dbReference>
<dbReference type="InterPro" id="IPR036259">
    <property type="entry name" value="MFS_trans_sf"/>
</dbReference>
<sequence length="387" mass="40282">MTTAAAPMTARALTHHRAVFALFFLYAVVLGAILSRLYDMQVRLGVEEGALGLGLLGMPLGTQIALLLGAPLVRRLGLKGIVGAGMVLLAVGQTLAATTLTIPLFFAALTLGGLGIGLIEVVLNLEADRGEAMLGRRIMSRAHSFWSFGFFAAGLVGAAAAGLAMPVWLHLVILDAVALVATAVVLKGIRPAPSRLVEDAPAARFVAPDRMIMVLLAITLSAMMLEGAANDWSIIYMRDTFQPGAFIAGLALSVAAGSQALMRYFADPVVDRFGPRAVARNLLIVLGIGVALVALAPNPWVAFAGFAAIGIGNATLFPLAVSAAAQRSDRPSAESVAALAQTSFIVFLLTPPLLGFVGEHVSLRACFAIGLPLVVLSLAFVNRLEAK</sequence>
<dbReference type="SUPFAM" id="SSF103473">
    <property type="entry name" value="MFS general substrate transporter"/>
    <property type="match status" value="1"/>
</dbReference>
<dbReference type="InterPro" id="IPR020846">
    <property type="entry name" value="MFS_dom"/>
</dbReference>
<feature type="transmembrane region" description="Helical" evidence="5">
    <location>
        <begin position="76"/>
        <end position="96"/>
    </location>
</feature>
<evidence type="ECO:0000256" key="5">
    <source>
        <dbReference type="SAM" id="Phobius"/>
    </source>
</evidence>
<dbReference type="GO" id="GO:0022857">
    <property type="term" value="F:transmembrane transporter activity"/>
    <property type="evidence" value="ECO:0007669"/>
    <property type="project" value="InterPro"/>
</dbReference>
<dbReference type="GO" id="GO:0016020">
    <property type="term" value="C:membrane"/>
    <property type="evidence" value="ECO:0007669"/>
    <property type="project" value="UniProtKB-SubCell"/>
</dbReference>
<dbReference type="InterPro" id="IPR011701">
    <property type="entry name" value="MFS"/>
</dbReference>
<feature type="transmembrane region" description="Helical" evidence="5">
    <location>
        <begin position="278"/>
        <end position="296"/>
    </location>
</feature>
<dbReference type="AlphaFoldDB" id="A0A1M6C610"/>